<dbReference type="PANTHER" id="PTHR24124:SF14">
    <property type="entry name" value="CHROMOSOME UNDETERMINED SCAFFOLD_25, WHOLE GENOME SHOTGUN SEQUENCE"/>
    <property type="match status" value="1"/>
</dbReference>
<dbReference type="InterPro" id="IPR036770">
    <property type="entry name" value="Ankyrin_rpt-contain_sf"/>
</dbReference>
<keyword evidence="2 3" id="KW-0040">ANK repeat</keyword>
<dbReference type="InterPro" id="IPR002110">
    <property type="entry name" value="Ankyrin_rpt"/>
</dbReference>
<feature type="repeat" description="ANK" evidence="3">
    <location>
        <begin position="125"/>
        <end position="147"/>
    </location>
</feature>
<dbReference type="Pfam" id="PF12796">
    <property type="entry name" value="Ank_2"/>
    <property type="match status" value="1"/>
</dbReference>
<name>A0A0D2EN13_9EURO</name>
<evidence type="ECO:0000256" key="3">
    <source>
        <dbReference type="PROSITE-ProRule" id="PRU00023"/>
    </source>
</evidence>
<reference evidence="4 5" key="1">
    <citation type="submission" date="2015-01" db="EMBL/GenBank/DDBJ databases">
        <title>The Genome Sequence of Exophiala xenobiotica CBS118157.</title>
        <authorList>
            <consortium name="The Broad Institute Genomics Platform"/>
            <person name="Cuomo C."/>
            <person name="de Hoog S."/>
            <person name="Gorbushina A."/>
            <person name="Stielow B."/>
            <person name="Teixiera M."/>
            <person name="Abouelleil A."/>
            <person name="Chapman S.B."/>
            <person name="Priest M."/>
            <person name="Young S.K."/>
            <person name="Wortman J."/>
            <person name="Nusbaum C."/>
            <person name="Birren B."/>
        </authorList>
    </citation>
    <scope>NUCLEOTIDE SEQUENCE [LARGE SCALE GENOMIC DNA]</scope>
    <source>
        <strain evidence="4 5">CBS 118157</strain>
    </source>
</reference>
<accession>A0A0D2EN13</accession>
<dbReference type="GO" id="GO:0010468">
    <property type="term" value="P:regulation of gene expression"/>
    <property type="evidence" value="ECO:0007669"/>
    <property type="project" value="TreeGrafter"/>
</dbReference>
<evidence type="ECO:0000313" key="5">
    <source>
        <dbReference type="Proteomes" id="UP000054342"/>
    </source>
</evidence>
<dbReference type="OrthoDB" id="426293at2759"/>
<gene>
    <name evidence="4" type="ORF">PV05_04778</name>
</gene>
<sequence>MLYVTPQAHEAAIASFMNRNILVNMTLLYWAVEKDKIDLLKILLQTNKVDVDICDLYGRTAFLRAARLGRAEAVKLLLWTRKVDINSKDNSGLTPLALAAEHGHAALVRFLLDTGKVDIESLSQLGQTPLSLAAEGGHEAMVKLLVQTEKVDIESRDSKAWTPTCWALSNGHRAVVELLFSSWIADAMSKGRSLDVKRLGLHGKARYSRKNSLHWALPEDDAVKVAKFLASRDECSALPTRPMATCMLSK</sequence>
<evidence type="ECO:0000256" key="2">
    <source>
        <dbReference type="ARBA" id="ARBA00023043"/>
    </source>
</evidence>
<dbReference type="GO" id="GO:0005634">
    <property type="term" value="C:nucleus"/>
    <property type="evidence" value="ECO:0007669"/>
    <property type="project" value="TreeGrafter"/>
</dbReference>
<dbReference type="SMART" id="SM00248">
    <property type="entry name" value="ANK"/>
    <property type="match status" value="4"/>
</dbReference>
<dbReference type="AlphaFoldDB" id="A0A0D2EN13"/>
<organism evidence="4 5">
    <name type="scientific">Exophiala xenobiotica</name>
    <dbReference type="NCBI Taxonomy" id="348802"/>
    <lineage>
        <taxon>Eukaryota</taxon>
        <taxon>Fungi</taxon>
        <taxon>Dikarya</taxon>
        <taxon>Ascomycota</taxon>
        <taxon>Pezizomycotina</taxon>
        <taxon>Eurotiomycetes</taxon>
        <taxon>Chaetothyriomycetidae</taxon>
        <taxon>Chaetothyriales</taxon>
        <taxon>Herpotrichiellaceae</taxon>
        <taxon>Exophiala</taxon>
    </lineage>
</organism>
<evidence type="ECO:0000313" key="4">
    <source>
        <dbReference type="EMBL" id="KIW56095.1"/>
    </source>
</evidence>
<protein>
    <submittedName>
        <fullName evidence="4">Uncharacterized protein</fullName>
    </submittedName>
</protein>
<dbReference type="Pfam" id="PF00023">
    <property type="entry name" value="Ank"/>
    <property type="match status" value="1"/>
</dbReference>
<proteinExistence type="predicted"/>
<evidence type="ECO:0000256" key="1">
    <source>
        <dbReference type="ARBA" id="ARBA00022737"/>
    </source>
</evidence>
<dbReference type="PROSITE" id="PS50297">
    <property type="entry name" value="ANK_REP_REGION"/>
    <property type="match status" value="2"/>
</dbReference>
<dbReference type="RefSeq" id="XP_013316679.1">
    <property type="nucleotide sequence ID" value="XM_013461225.1"/>
</dbReference>
<keyword evidence="1" id="KW-0677">Repeat</keyword>
<dbReference type="PANTHER" id="PTHR24124">
    <property type="entry name" value="ANKYRIN REPEAT FAMILY A"/>
    <property type="match status" value="1"/>
</dbReference>
<keyword evidence="5" id="KW-1185">Reference proteome</keyword>
<dbReference type="PROSITE" id="PS50088">
    <property type="entry name" value="ANK_REPEAT"/>
    <property type="match status" value="2"/>
</dbReference>
<dbReference type="Gene3D" id="1.25.40.20">
    <property type="entry name" value="Ankyrin repeat-containing domain"/>
    <property type="match status" value="2"/>
</dbReference>
<feature type="repeat" description="ANK" evidence="3">
    <location>
        <begin position="91"/>
        <end position="115"/>
    </location>
</feature>
<dbReference type="Proteomes" id="UP000054342">
    <property type="component" value="Unassembled WGS sequence"/>
</dbReference>
<dbReference type="GeneID" id="25326686"/>
<dbReference type="EMBL" id="KN847319">
    <property type="protein sequence ID" value="KIW56095.1"/>
    <property type="molecule type" value="Genomic_DNA"/>
</dbReference>
<dbReference type="SUPFAM" id="SSF48403">
    <property type="entry name" value="Ankyrin repeat"/>
    <property type="match status" value="1"/>
</dbReference>